<dbReference type="Proteomes" id="UP001529510">
    <property type="component" value="Unassembled WGS sequence"/>
</dbReference>
<organism evidence="1 2">
    <name type="scientific">Cirrhinus mrigala</name>
    <name type="common">Mrigala</name>
    <dbReference type="NCBI Taxonomy" id="683832"/>
    <lineage>
        <taxon>Eukaryota</taxon>
        <taxon>Metazoa</taxon>
        <taxon>Chordata</taxon>
        <taxon>Craniata</taxon>
        <taxon>Vertebrata</taxon>
        <taxon>Euteleostomi</taxon>
        <taxon>Actinopterygii</taxon>
        <taxon>Neopterygii</taxon>
        <taxon>Teleostei</taxon>
        <taxon>Ostariophysi</taxon>
        <taxon>Cypriniformes</taxon>
        <taxon>Cyprinidae</taxon>
        <taxon>Labeoninae</taxon>
        <taxon>Labeonini</taxon>
        <taxon>Cirrhinus</taxon>
    </lineage>
</organism>
<name>A0ABD0Q3L5_CIRMR</name>
<sequence>AKKVKRKRPDVTDEATEDERPFKYRKTVKNMAEERIKMKRTVFVGNLPPSCTKK</sequence>
<comment type="caution">
    <text evidence="1">The sequence shown here is derived from an EMBL/GenBank/DDBJ whole genome shotgun (WGS) entry which is preliminary data.</text>
</comment>
<accession>A0ABD0Q3L5</accession>
<proteinExistence type="predicted"/>
<evidence type="ECO:0000313" key="2">
    <source>
        <dbReference type="Proteomes" id="UP001529510"/>
    </source>
</evidence>
<keyword evidence="2" id="KW-1185">Reference proteome</keyword>
<reference evidence="1 2" key="1">
    <citation type="submission" date="2024-05" db="EMBL/GenBank/DDBJ databases">
        <title>Genome sequencing and assembly of Indian major carp, Cirrhinus mrigala (Hamilton, 1822).</title>
        <authorList>
            <person name="Mohindra V."/>
            <person name="Chowdhury L.M."/>
            <person name="Lal K."/>
            <person name="Jena J.K."/>
        </authorList>
    </citation>
    <scope>NUCLEOTIDE SEQUENCE [LARGE SCALE GENOMIC DNA]</scope>
    <source>
        <strain evidence="1">CM1030</strain>
        <tissue evidence="1">Blood</tissue>
    </source>
</reference>
<gene>
    <name evidence="1" type="ORF">M9458_022958</name>
</gene>
<protein>
    <submittedName>
        <fullName evidence="1">Uncharacterized protein</fullName>
    </submittedName>
</protein>
<feature type="non-terminal residue" evidence="1">
    <location>
        <position position="1"/>
    </location>
</feature>
<feature type="non-terminal residue" evidence="1">
    <location>
        <position position="54"/>
    </location>
</feature>
<dbReference type="AlphaFoldDB" id="A0ABD0Q3L5"/>
<evidence type="ECO:0000313" key="1">
    <source>
        <dbReference type="EMBL" id="KAL0180552.1"/>
    </source>
</evidence>
<dbReference type="EMBL" id="JAMKFB020000011">
    <property type="protein sequence ID" value="KAL0180552.1"/>
    <property type="molecule type" value="Genomic_DNA"/>
</dbReference>